<dbReference type="InterPro" id="IPR016166">
    <property type="entry name" value="FAD-bd_PCMH"/>
</dbReference>
<evidence type="ECO:0000256" key="2">
    <source>
        <dbReference type="ARBA" id="ARBA00022827"/>
    </source>
</evidence>
<dbReference type="EMBL" id="JAESHT010000008">
    <property type="protein sequence ID" value="MBL3674072.1"/>
    <property type="molecule type" value="Genomic_DNA"/>
</dbReference>
<evidence type="ECO:0000259" key="4">
    <source>
        <dbReference type="PROSITE" id="PS51387"/>
    </source>
</evidence>
<gene>
    <name evidence="5" type="ORF">JL111_11295</name>
</gene>
<keyword evidence="2" id="KW-0274">FAD</keyword>
<dbReference type="PANTHER" id="PTHR13878:SF53">
    <property type="entry name" value="CYTOKININ DEHYDROGENASE 6"/>
    <property type="match status" value="1"/>
</dbReference>
<dbReference type="Proteomes" id="UP000644749">
    <property type="component" value="Unassembled WGS sequence"/>
</dbReference>
<sequence>MLLEGWGRYPRFESEALGLGDPLAVPGLVASSRGIIARGNGRAYGDAAIGTRRTLGALGLDRMKAFDPQSGRLTVEAGMLLSDILAAFLPRGFFPPVVPGTKLVTVGGMIAADVHGKNHHRDGSFGDHLEQLTLVLPSGQAVACGPSENADLFRATVGGMGLTGIITGATFRMKPVETGWIRQRTIVAKDLAGALKALDDSDAATYSVAWIDCVARGAGLGRSLIFAGEHATRQEVSSERPDAPLLPLASPGRLGVPFDLPAMTLNKASVAAFNELYFRRGARNGDKPFLTHWHPYFFPLDGVDRWNRIYGRRGFLQHQCVVPPATAHAALAEILDRITRSGKASFLAVLKKMGAGGSLMSFPMPGYTLALDLRVTDETFALLDQIDRIVVAAGGRLYLAKDARQSRQTFEAGYPTLGRFNDLRSAIGAPGHMASHLSSRLGI</sequence>
<dbReference type="InterPro" id="IPR050432">
    <property type="entry name" value="FAD-linked_Oxidoreductases_BP"/>
</dbReference>
<protein>
    <submittedName>
        <fullName evidence="5">FAD-binding oxidoreductase</fullName>
    </submittedName>
</protein>
<dbReference type="InterPro" id="IPR016169">
    <property type="entry name" value="FAD-bd_PCMH_sub2"/>
</dbReference>
<dbReference type="PANTHER" id="PTHR13878">
    <property type="entry name" value="GULONOLACTONE OXIDASE"/>
    <property type="match status" value="1"/>
</dbReference>
<name>A0ABS1S5T2_9RHOB</name>
<comment type="caution">
    <text evidence="5">The sequence shown here is derived from an EMBL/GenBank/DDBJ whole genome shotgun (WGS) entry which is preliminary data.</text>
</comment>
<reference evidence="5 6" key="1">
    <citation type="submission" date="2021-01" db="EMBL/GenBank/DDBJ databases">
        <title>011410 draft genome.</title>
        <authorList>
            <person name="Lang L."/>
        </authorList>
    </citation>
    <scope>NUCLEOTIDE SEQUENCE [LARGE SCALE GENOMIC DNA]</scope>
    <source>
        <strain evidence="5 6">KCTC 42845</strain>
    </source>
</reference>
<dbReference type="InterPro" id="IPR036318">
    <property type="entry name" value="FAD-bd_PCMH-like_sf"/>
</dbReference>
<dbReference type="PROSITE" id="PS51387">
    <property type="entry name" value="FAD_PCMH"/>
    <property type="match status" value="1"/>
</dbReference>
<keyword evidence="6" id="KW-1185">Reference proteome</keyword>
<dbReference type="InterPro" id="IPR006094">
    <property type="entry name" value="Oxid_FAD_bind_N"/>
</dbReference>
<evidence type="ECO:0000256" key="1">
    <source>
        <dbReference type="ARBA" id="ARBA00005466"/>
    </source>
</evidence>
<dbReference type="SUPFAM" id="SSF56176">
    <property type="entry name" value="FAD-binding/transporter-associated domain-like"/>
    <property type="match status" value="1"/>
</dbReference>
<keyword evidence="2" id="KW-0285">Flavoprotein</keyword>
<accession>A0ABS1S5T2</accession>
<evidence type="ECO:0000313" key="5">
    <source>
        <dbReference type="EMBL" id="MBL3674072.1"/>
    </source>
</evidence>
<dbReference type="RefSeq" id="WP_191310464.1">
    <property type="nucleotide sequence ID" value="NZ_BNCL01000008.1"/>
</dbReference>
<proteinExistence type="inferred from homology"/>
<evidence type="ECO:0000256" key="3">
    <source>
        <dbReference type="ARBA" id="ARBA00023002"/>
    </source>
</evidence>
<dbReference type="Gene3D" id="3.30.465.10">
    <property type="match status" value="1"/>
</dbReference>
<organism evidence="5 6">
    <name type="scientific">Paracoccus aerius</name>
    <dbReference type="NCBI Taxonomy" id="1915382"/>
    <lineage>
        <taxon>Bacteria</taxon>
        <taxon>Pseudomonadati</taxon>
        <taxon>Pseudomonadota</taxon>
        <taxon>Alphaproteobacteria</taxon>
        <taxon>Rhodobacterales</taxon>
        <taxon>Paracoccaceae</taxon>
        <taxon>Paracoccus</taxon>
    </lineage>
</organism>
<keyword evidence="3" id="KW-0560">Oxidoreductase</keyword>
<comment type="similarity">
    <text evidence="1">Belongs to the oxygen-dependent FAD-linked oxidoreductase family.</text>
</comment>
<dbReference type="Pfam" id="PF01565">
    <property type="entry name" value="FAD_binding_4"/>
    <property type="match status" value="1"/>
</dbReference>
<evidence type="ECO:0000313" key="6">
    <source>
        <dbReference type="Proteomes" id="UP000644749"/>
    </source>
</evidence>
<feature type="domain" description="FAD-binding PCMH-type" evidence="4">
    <location>
        <begin position="1"/>
        <end position="176"/>
    </location>
</feature>